<evidence type="ECO:0000256" key="1">
    <source>
        <dbReference type="SAM" id="MobiDB-lite"/>
    </source>
</evidence>
<organism evidence="2 3">
    <name type="scientific">Maritimibacter alkaliphilus HTCC2654</name>
    <dbReference type="NCBI Taxonomy" id="314271"/>
    <lineage>
        <taxon>Bacteria</taxon>
        <taxon>Pseudomonadati</taxon>
        <taxon>Pseudomonadota</taxon>
        <taxon>Alphaproteobacteria</taxon>
        <taxon>Rhodobacterales</taxon>
        <taxon>Roseobacteraceae</taxon>
        <taxon>Maritimibacter</taxon>
    </lineage>
</organism>
<keyword evidence="3" id="KW-1185">Reference proteome</keyword>
<evidence type="ECO:0000313" key="2">
    <source>
        <dbReference type="EMBL" id="EAQ12411.1"/>
    </source>
</evidence>
<protein>
    <submittedName>
        <fullName evidence="2">Uncharacterized protein</fullName>
    </submittedName>
</protein>
<dbReference type="EMBL" id="AAMT01000008">
    <property type="protein sequence ID" value="EAQ12411.1"/>
    <property type="molecule type" value="Genomic_DNA"/>
</dbReference>
<reference evidence="2 3" key="1">
    <citation type="journal article" date="2010" name="J. Bacteriol.">
        <title>Genome sequences of Pelagibaca bermudensis HTCC2601T and Maritimibacter alkaliphilus HTCC2654T, the type strains of two marine Roseobacter genera.</title>
        <authorList>
            <person name="Thrash J.C."/>
            <person name="Cho J.C."/>
            <person name="Ferriera S."/>
            <person name="Johnson J."/>
            <person name="Vergin K.L."/>
            <person name="Giovannoni S.J."/>
        </authorList>
    </citation>
    <scope>NUCLEOTIDE SEQUENCE [LARGE SCALE GENOMIC DNA]</scope>
    <source>
        <strain evidence="2 3">HTCC2654</strain>
    </source>
</reference>
<accession>A3VGK6</accession>
<feature type="region of interest" description="Disordered" evidence="1">
    <location>
        <begin position="1"/>
        <end position="22"/>
    </location>
</feature>
<comment type="caution">
    <text evidence="2">The sequence shown here is derived from an EMBL/GenBank/DDBJ whole genome shotgun (WGS) entry which is preliminary data.</text>
</comment>
<dbReference type="Proteomes" id="UP000002931">
    <property type="component" value="Unassembled WGS sequence"/>
</dbReference>
<name>A3VGK6_9RHOB</name>
<proteinExistence type="predicted"/>
<evidence type="ECO:0000313" key="3">
    <source>
        <dbReference type="Proteomes" id="UP000002931"/>
    </source>
</evidence>
<gene>
    <name evidence="2" type="ORF">RB2654_14035</name>
</gene>
<sequence length="37" mass="4114">MIAISTPSALAGMESRKGMAPGGTQMWRLRELRFQFS</sequence>
<dbReference type="HOGENOM" id="CLU_3345605_0_0_5"/>
<dbReference type="AlphaFoldDB" id="A3VGK6"/>